<keyword evidence="3" id="KW-0418">Kinase</keyword>
<dbReference type="GO" id="GO:0005737">
    <property type="term" value="C:cytoplasm"/>
    <property type="evidence" value="ECO:0007669"/>
    <property type="project" value="TreeGrafter"/>
</dbReference>
<dbReference type="PANTHER" id="PTHR11042:SF91">
    <property type="entry name" value="EUKARYOTIC TRANSLATION INITIATION FACTOR 2-ALPHA KINASE"/>
    <property type="match status" value="1"/>
</dbReference>
<dbReference type="EMBL" id="BTSX01000001">
    <property type="protein sequence ID" value="GMS78220.1"/>
    <property type="molecule type" value="Genomic_DNA"/>
</dbReference>
<feature type="non-terminal residue" evidence="6">
    <location>
        <position position="1"/>
    </location>
</feature>
<dbReference type="InterPro" id="IPR050339">
    <property type="entry name" value="CC_SR_Kinase"/>
</dbReference>
<dbReference type="InterPro" id="IPR011009">
    <property type="entry name" value="Kinase-like_dom_sf"/>
</dbReference>
<dbReference type="InterPro" id="IPR057134">
    <property type="entry name" value="Spectrin_Anc-1_3"/>
</dbReference>
<evidence type="ECO:0000313" key="6">
    <source>
        <dbReference type="EMBL" id="GMS78220.1"/>
    </source>
</evidence>
<organism evidence="6 7">
    <name type="scientific">Pristionchus entomophagus</name>
    <dbReference type="NCBI Taxonomy" id="358040"/>
    <lineage>
        <taxon>Eukaryota</taxon>
        <taxon>Metazoa</taxon>
        <taxon>Ecdysozoa</taxon>
        <taxon>Nematoda</taxon>
        <taxon>Chromadorea</taxon>
        <taxon>Rhabditida</taxon>
        <taxon>Rhabditina</taxon>
        <taxon>Diplogasteromorpha</taxon>
        <taxon>Diplogasteroidea</taxon>
        <taxon>Neodiplogasteridae</taxon>
        <taxon>Pristionchus</taxon>
    </lineage>
</organism>
<keyword evidence="1" id="KW-0808">Transferase</keyword>
<gene>
    <name evidence="6" type="ORF">PENTCL1PPCAC_395</name>
</gene>
<dbReference type="GO" id="GO:0005634">
    <property type="term" value="C:nucleus"/>
    <property type="evidence" value="ECO:0007669"/>
    <property type="project" value="TreeGrafter"/>
</dbReference>
<feature type="domain" description="Protein kinase" evidence="5">
    <location>
        <begin position="341"/>
        <end position="415"/>
    </location>
</feature>
<keyword evidence="4" id="KW-0067">ATP-binding</keyword>
<dbReference type="Proteomes" id="UP001432027">
    <property type="component" value="Unassembled WGS sequence"/>
</dbReference>
<dbReference type="AlphaFoldDB" id="A0AAV5S886"/>
<keyword evidence="7" id="KW-1185">Reference proteome</keyword>
<sequence length="415" mass="47319">CSRIQHLVKEAYLLLKDYDVFPETYAASANNIDDAIKHAIFQCAQCDSEFPSDKLIQSCKEAEDVLVQLKSRSVDWKYYTAAKAPIKHLLNEYRTPLLNQLTMDTLRDYSEAIAVQRVFSNMIANIARLQNTLEVMRLFAQRLHPLKNIKLYVTFFENKVARVHEQATNFLNELSAECNDEEELAGSIAKVADKLTSLGSLIVPATGPEILEAILDNDIPGIEDQLELLANTSQAAEIRKFVRRDVSKIDTVMSQLMVLKHELAEVLKKAYEDEKTISAIAEQLRRLIDQTLIDDLSYDKLEALERQLLDNGSPSAYVQLYEVESLRDRKLDTYPSELRSKFTIKIIGGDSFGCVFEAEFKLIEMKYAVKRIPLKRRDAAVKKALNEVKALASFEHKGIVRYHNSWIEEPPSGWQ</sequence>
<accession>A0AAV5S886</accession>
<evidence type="ECO:0000256" key="4">
    <source>
        <dbReference type="ARBA" id="ARBA00022840"/>
    </source>
</evidence>
<evidence type="ECO:0000313" key="7">
    <source>
        <dbReference type="Proteomes" id="UP001432027"/>
    </source>
</evidence>
<feature type="non-terminal residue" evidence="6">
    <location>
        <position position="415"/>
    </location>
</feature>
<reference evidence="6" key="1">
    <citation type="submission" date="2023-10" db="EMBL/GenBank/DDBJ databases">
        <title>Genome assembly of Pristionchus species.</title>
        <authorList>
            <person name="Yoshida K."/>
            <person name="Sommer R.J."/>
        </authorList>
    </citation>
    <scope>NUCLEOTIDE SEQUENCE</scope>
    <source>
        <strain evidence="6">RS0144</strain>
    </source>
</reference>
<comment type="caution">
    <text evidence="6">The sequence shown here is derived from an EMBL/GenBank/DDBJ whole genome shotgun (WGS) entry which is preliminary data.</text>
</comment>
<dbReference type="GO" id="GO:0004694">
    <property type="term" value="F:eukaryotic translation initiation factor 2alpha kinase activity"/>
    <property type="evidence" value="ECO:0007669"/>
    <property type="project" value="TreeGrafter"/>
</dbReference>
<proteinExistence type="predicted"/>
<evidence type="ECO:0000256" key="3">
    <source>
        <dbReference type="ARBA" id="ARBA00022777"/>
    </source>
</evidence>
<dbReference type="Pfam" id="PF24611">
    <property type="entry name" value="Spectrin_Anc-1"/>
    <property type="match status" value="1"/>
</dbReference>
<dbReference type="PROSITE" id="PS50011">
    <property type="entry name" value="PROTEIN_KINASE_DOM"/>
    <property type="match status" value="1"/>
</dbReference>
<dbReference type="InterPro" id="IPR000719">
    <property type="entry name" value="Prot_kinase_dom"/>
</dbReference>
<evidence type="ECO:0000259" key="5">
    <source>
        <dbReference type="PROSITE" id="PS50011"/>
    </source>
</evidence>
<dbReference type="PANTHER" id="PTHR11042">
    <property type="entry name" value="EUKARYOTIC TRANSLATION INITIATION FACTOR 2-ALPHA KINASE EIF2-ALPHA KINASE -RELATED"/>
    <property type="match status" value="1"/>
</dbReference>
<dbReference type="Gene3D" id="3.30.200.20">
    <property type="entry name" value="Phosphorylase Kinase, domain 1"/>
    <property type="match status" value="1"/>
</dbReference>
<evidence type="ECO:0000256" key="1">
    <source>
        <dbReference type="ARBA" id="ARBA00022679"/>
    </source>
</evidence>
<protein>
    <recommendedName>
        <fullName evidence="5">Protein kinase domain-containing protein</fullName>
    </recommendedName>
</protein>
<dbReference type="GO" id="GO:0005524">
    <property type="term" value="F:ATP binding"/>
    <property type="evidence" value="ECO:0007669"/>
    <property type="project" value="UniProtKB-KW"/>
</dbReference>
<keyword evidence="2" id="KW-0547">Nucleotide-binding</keyword>
<dbReference type="SUPFAM" id="SSF56112">
    <property type="entry name" value="Protein kinase-like (PK-like)"/>
    <property type="match status" value="1"/>
</dbReference>
<evidence type="ECO:0000256" key="2">
    <source>
        <dbReference type="ARBA" id="ARBA00022741"/>
    </source>
</evidence>
<name>A0AAV5S886_9BILA</name>